<keyword evidence="1" id="KW-0812">Transmembrane</keyword>
<organism evidence="2 3">
    <name type="scientific">Flavobacterium hungaricum</name>
    <dbReference type="NCBI Taxonomy" id="2082725"/>
    <lineage>
        <taxon>Bacteria</taxon>
        <taxon>Pseudomonadati</taxon>
        <taxon>Bacteroidota</taxon>
        <taxon>Flavobacteriia</taxon>
        <taxon>Flavobacteriales</taxon>
        <taxon>Flavobacteriaceae</taxon>
        <taxon>Flavobacterium</taxon>
    </lineage>
</organism>
<dbReference type="Proteomes" id="UP000640614">
    <property type="component" value="Unassembled WGS sequence"/>
</dbReference>
<accession>A0ABR9THD6</accession>
<keyword evidence="1" id="KW-0472">Membrane</keyword>
<reference evidence="2 3" key="1">
    <citation type="submission" date="2018-07" db="EMBL/GenBank/DDBJ databases">
        <title>Genome assembly of strain KB82.</title>
        <authorList>
            <person name="Kukolya J."/>
            <person name="Horvath B."/>
            <person name="Nagy I."/>
            <person name="Toth A."/>
        </authorList>
    </citation>
    <scope>NUCLEOTIDE SEQUENCE [LARGE SCALE GENOMIC DNA]</scope>
    <source>
        <strain evidence="2 3">Kb82</strain>
    </source>
</reference>
<evidence type="ECO:0000313" key="3">
    <source>
        <dbReference type="Proteomes" id="UP000640614"/>
    </source>
</evidence>
<feature type="transmembrane region" description="Helical" evidence="1">
    <location>
        <begin position="16"/>
        <end position="38"/>
    </location>
</feature>
<keyword evidence="3" id="KW-1185">Reference proteome</keyword>
<sequence length="101" mass="11725">MAKKHSTTAFTRIYKLIAFLILESNLIVSLIIIFISVFEKIRIISSKKISLHNQIKIREFVAKKHSTTAFTRIYKIIAFLILESNLILSSIIKEDNSRFKI</sequence>
<gene>
    <name evidence="2" type="ORF">C4F50_05765</name>
</gene>
<dbReference type="EMBL" id="PRDM01000001">
    <property type="protein sequence ID" value="MBE8724452.1"/>
    <property type="molecule type" value="Genomic_DNA"/>
</dbReference>
<name>A0ABR9THD6_9FLAO</name>
<protein>
    <submittedName>
        <fullName evidence="2">Uncharacterized protein</fullName>
    </submittedName>
</protein>
<proteinExistence type="predicted"/>
<evidence type="ECO:0000256" key="1">
    <source>
        <dbReference type="SAM" id="Phobius"/>
    </source>
</evidence>
<evidence type="ECO:0000313" key="2">
    <source>
        <dbReference type="EMBL" id="MBE8724452.1"/>
    </source>
</evidence>
<keyword evidence="1" id="KW-1133">Transmembrane helix</keyword>
<comment type="caution">
    <text evidence="2">The sequence shown here is derived from an EMBL/GenBank/DDBJ whole genome shotgun (WGS) entry which is preliminary data.</text>
</comment>
<feature type="transmembrane region" description="Helical" evidence="1">
    <location>
        <begin position="73"/>
        <end position="92"/>
    </location>
</feature>